<reference evidence="2" key="2">
    <citation type="submission" date="2025-09" db="UniProtKB">
        <authorList>
            <consortium name="Ensembl"/>
        </authorList>
    </citation>
    <scope>IDENTIFICATION</scope>
</reference>
<accession>A0A3Q2Z7U4</accession>
<protein>
    <submittedName>
        <fullName evidence="2">Uncharacterized protein</fullName>
    </submittedName>
</protein>
<keyword evidence="3" id="KW-1185">Reference proteome</keyword>
<dbReference type="Proteomes" id="UP000264820">
    <property type="component" value="Unplaced"/>
</dbReference>
<proteinExistence type="predicted"/>
<name>A0A3Q2Z7U4_HIPCM</name>
<dbReference type="AlphaFoldDB" id="A0A3Q2Z7U4"/>
<evidence type="ECO:0000313" key="3">
    <source>
        <dbReference type="Proteomes" id="UP000264820"/>
    </source>
</evidence>
<reference evidence="2" key="1">
    <citation type="submission" date="2025-08" db="UniProtKB">
        <authorList>
            <consortium name="Ensembl"/>
        </authorList>
    </citation>
    <scope>IDENTIFICATION</scope>
</reference>
<dbReference type="Ensembl" id="ENSHCOT00000001855.1">
    <property type="protein sequence ID" value="ENSHCOP00000022133.1"/>
    <property type="gene ID" value="ENSHCOG00000009563.1"/>
</dbReference>
<organism evidence="2 3">
    <name type="scientific">Hippocampus comes</name>
    <name type="common">Tiger tail seahorse</name>
    <dbReference type="NCBI Taxonomy" id="109280"/>
    <lineage>
        <taxon>Eukaryota</taxon>
        <taxon>Metazoa</taxon>
        <taxon>Chordata</taxon>
        <taxon>Craniata</taxon>
        <taxon>Vertebrata</taxon>
        <taxon>Euteleostomi</taxon>
        <taxon>Actinopterygii</taxon>
        <taxon>Neopterygii</taxon>
        <taxon>Teleostei</taxon>
        <taxon>Neoteleostei</taxon>
        <taxon>Acanthomorphata</taxon>
        <taxon>Syngnathiaria</taxon>
        <taxon>Syngnathiformes</taxon>
        <taxon>Syngnathoidei</taxon>
        <taxon>Syngnathidae</taxon>
        <taxon>Hippocampus</taxon>
    </lineage>
</organism>
<feature type="region of interest" description="Disordered" evidence="1">
    <location>
        <begin position="28"/>
        <end position="51"/>
    </location>
</feature>
<evidence type="ECO:0000256" key="1">
    <source>
        <dbReference type="SAM" id="MobiDB-lite"/>
    </source>
</evidence>
<evidence type="ECO:0000313" key="2">
    <source>
        <dbReference type="Ensembl" id="ENSHCOP00000022133.1"/>
    </source>
</evidence>
<sequence>MLSDPILSDFHSSRRISSIVRNAVRLSGGRDQNFSEGRNKAPPAGGALLTGEAKARPLQGARQSGKIDMKLPVCATCSGAACYQPRHRAP</sequence>